<name>A0A8X6YC18_9ARAC</name>
<accession>A0A8X6YC18</accession>
<dbReference type="EMBL" id="BMAV01017968">
    <property type="protein sequence ID" value="GFY70045.1"/>
    <property type="molecule type" value="Genomic_DNA"/>
</dbReference>
<comment type="caution">
    <text evidence="1">The sequence shown here is derived from an EMBL/GenBank/DDBJ whole genome shotgun (WGS) entry which is preliminary data.</text>
</comment>
<sequence>MSLATAAKSFLIRPQRSTRSRGNGGTKTLSLIKPQKKASCPVTSGAISNNAFVVGDVHSDTFHVLWEKRAQTENKNASWFGAPITILCKVKRGILQKGYLVARKLHGMFGGDEMENPQICFVTKVL</sequence>
<organism evidence="1 2">
    <name type="scientific">Trichonephila inaurata madagascariensis</name>
    <dbReference type="NCBI Taxonomy" id="2747483"/>
    <lineage>
        <taxon>Eukaryota</taxon>
        <taxon>Metazoa</taxon>
        <taxon>Ecdysozoa</taxon>
        <taxon>Arthropoda</taxon>
        <taxon>Chelicerata</taxon>
        <taxon>Arachnida</taxon>
        <taxon>Araneae</taxon>
        <taxon>Araneomorphae</taxon>
        <taxon>Entelegynae</taxon>
        <taxon>Araneoidea</taxon>
        <taxon>Nephilidae</taxon>
        <taxon>Trichonephila</taxon>
        <taxon>Trichonephila inaurata</taxon>
    </lineage>
</organism>
<protein>
    <submittedName>
        <fullName evidence="1">Uncharacterized protein</fullName>
    </submittedName>
</protein>
<proteinExistence type="predicted"/>
<gene>
    <name evidence="1" type="ORF">TNIN_223221</name>
</gene>
<evidence type="ECO:0000313" key="1">
    <source>
        <dbReference type="EMBL" id="GFY70045.1"/>
    </source>
</evidence>
<dbReference type="Proteomes" id="UP000886998">
    <property type="component" value="Unassembled WGS sequence"/>
</dbReference>
<dbReference type="AlphaFoldDB" id="A0A8X6YC18"/>
<evidence type="ECO:0000313" key="2">
    <source>
        <dbReference type="Proteomes" id="UP000886998"/>
    </source>
</evidence>
<keyword evidence="2" id="KW-1185">Reference proteome</keyword>
<reference evidence="1" key="1">
    <citation type="submission" date="2020-08" db="EMBL/GenBank/DDBJ databases">
        <title>Multicomponent nature underlies the extraordinary mechanical properties of spider dragline silk.</title>
        <authorList>
            <person name="Kono N."/>
            <person name="Nakamura H."/>
            <person name="Mori M."/>
            <person name="Yoshida Y."/>
            <person name="Ohtoshi R."/>
            <person name="Malay A.D."/>
            <person name="Moran D.A.P."/>
            <person name="Tomita M."/>
            <person name="Numata K."/>
            <person name="Arakawa K."/>
        </authorList>
    </citation>
    <scope>NUCLEOTIDE SEQUENCE</scope>
</reference>